<evidence type="ECO:0000256" key="1">
    <source>
        <dbReference type="ARBA" id="ARBA00000085"/>
    </source>
</evidence>
<accession>A0A645DZK6</accession>
<dbReference type="SUPFAM" id="SSF55874">
    <property type="entry name" value="ATPase domain of HSP90 chaperone/DNA topoisomerase II/histidine kinase"/>
    <property type="match status" value="1"/>
</dbReference>
<dbReference type="Gene3D" id="3.30.565.10">
    <property type="entry name" value="Histidine kinase-like ATPase, C-terminal domain"/>
    <property type="match status" value="1"/>
</dbReference>
<evidence type="ECO:0000256" key="5">
    <source>
        <dbReference type="ARBA" id="ARBA00023012"/>
    </source>
</evidence>
<keyword evidence="4" id="KW-0418">Kinase</keyword>
<dbReference type="GO" id="GO:0004673">
    <property type="term" value="F:protein histidine kinase activity"/>
    <property type="evidence" value="ECO:0007669"/>
    <property type="project" value="UniProtKB-EC"/>
</dbReference>
<comment type="catalytic activity">
    <reaction evidence="1">
        <text>ATP + protein L-histidine = ADP + protein N-phospho-L-histidine.</text>
        <dbReference type="EC" id="2.7.13.3"/>
    </reaction>
</comment>
<dbReference type="PANTHER" id="PTHR43711">
    <property type="entry name" value="TWO-COMPONENT HISTIDINE KINASE"/>
    <property type="match status" value="1"/>
</dbReference>
<organism evidence="7">
    <name type="scientific">bioreactor metagenome</name>
    <dbReference type="NCBI Taxonomy" id="1076179"/>
    <lineage>
        <taxon>unclassified sequences</taxon>
        <taxon>metagenomes</taxon>
        <taxon>ecological metagenomes</taxon>
    </lineage>
</organism>
<comment type="caution">
    <text evidence="7">The sequence shown here is derived from an EMBL/GenBank/DDBJ whole genome shotgun (WGS) entry which is preliminary data.</text>
</comment>
<dbReference type="InterPro" id="IPR036890">
    <property type="entry name" value="HATPase_C_sf"/>
</dbReference>
<dbReference type="PROSITE" id="PS50109">
    <property type="entry name" value="HIS_KIN"/>
    <property type="match status" value="1"/>
</dbReference>
<keyword evidence="5" id="KW-0902">Two-component regulatory system</keyword>
<dbReference type="InterPro" id="IPR003594">
    <property type="entry name" value="HATPase_dom"/>
</dbReference>
<gene>
    <name evidence="7" type="primary">fixL_3</name>
    <name evidence="7" type="ORF">SDC9_140904</name>
</gene>
<dbReference type="SMART" id="SM00387">
    <property type="entry name" value="HATPase_c"/>
    <property type="match status" value="1"/>
</dbReference>
<dbReference type="InterPro" id="IPR004358">
    <property type="entry name" value="Sig_transdc_His_kin-like_C"/>
</dbReference>
<feature type="domain" description="Histidine kinase" evidence="6">
    <location>
        <begin position="1"/>
        <end position="76"/>
    </location>
</feature>
<dbReference type="Pfam" id="PF02518">
    <property type="entry name" value="HATPase_c"/>
    <property type="match status" value="1"/>
</dbReference>
<evidence type="ECO:0000256" key="3">
    <source>
        <dbReference type="ARBA" id="ARBA00022679"/>
    </source>
</evidence>
<dbReference type="PRINTS" id="PR00344">
    <property type="entry name" value="BCTRLSENSOR"/>
</dbReference>
<evidence type="ECO:0000259" key="6">
    <source>
        <dbReference type="PROSITE" id="PS50109"/>
    </source>
</evidence>
<dbReference type="EC" id="2.7.13.3" evidence="2"/>
<dbReference type="InterPro" id="IPR005467">
    <property type="entry name" value="His_kinase_dom"/>
</dbReference>
<dbReference type="PANTHER" id="PTHR43711:SF1">
    <property type="entry name" value="HISTIDINE KINASE 1"/>
    <property type="match status" value="1"/>
</dbReference>
<dbReference type="GO" id="GO:0000160">
    <property type="term" value="P:phosphorelay signal transduction system"/>
    <property type="evidence" value="ECO:0007669"/>
    <property type="project" value="UniProtKB-KW"/>
</dbReference>
<name>A0A645DZK6_9ZZZZ</name>
<evidence type="ECO:0000256" key="4">
    <source>
        <dbReference type="ARBA" id="ARBA00022777"/>
    </source>
</evidence>
<keyword evidence="3 7" id="KW-0808">Transferase</keyword>
<dbReference type="AlphaFoldDB" id="A0A645DZK6"/>
<evidence type="ECO:0000313" key="7">
    <source>
        <dbReference type="EMBL" id="MPM93762.1"/>
    </source>
</evidence>
<dbReference type="EMBL" id="VSSQ01040498">
    <property type="protein sequence ID" value="MPM93762.1"/>
    <property type="molecule type" value="Genomic_DNA"/>
</dbReference>
<evidence type="ECO:0000256" key="2">
    <source>
        <dbReference type="ARBA" id="ARBA00012438"/>
    </source>
</evidence>
<dbReference type="InterPro" id="IPR050736">
    <property type="entry name" value="Sensor_HK_Regulatory"/>
</dbReference>
<sequence length="79" mass="8510">MSVSVADTGNGVSEKIKANLFERFVTQNEDIVDGRMGLGLGLAICKTIVEAHGGSIRYADNPPHGALFTFTLPMEEQNE</sequence>
<proteinExistence type="predicted"/>
<reference evidence="7" key="1">
    <citation type="submission" date="2019-08" db="EMBL/GenBank/DDBJ databases">
        <authorList>
            <person name="Kucharzyk K."/>
            <person name="Murdoch R.W."/>
            <person name="Higgins S."/>
            <person name="Loffler F."/>
        </authorList>
    </citation>
    <scope>NUCLEOTIDE SEQUENCE</scope>
</reference>
<protein>
    <recommendedName>
        <fullName evidence="2">histidine kinase</fullName>
        <ecNumber evidence="2">2.7.13.3</ecNumber>
    </recommendedName>
</protein>